<protein>
    <submittedName>
        <fullName evidence="18">Oligosaccharyl transferase STT3 subunit</fullName>
    </submittedName>
</protein>
<keyword evidence="13" id="KW-0464">Manganese</keyword>
<proteinExistence type="inferred from homology"/>
<dbReference type="HOGENOM" id="CLU_024679_0_0_7"/>
<dbReference type="InterPro" id="IPR041563">
    <property type="entry name" value="STT3_PglB_C"/>
</dbReference>
<evidence type="ECO:0000256" key="1">
    <source>
        <dbReference type="ARBA" id="ARBA00001936"/>
    </source>
</evidence>
<dbReference type="Pfam" id="PF21436">
    <property type="entry name" value="STT3-PglB_core"/>
    <property type="match status" value="1"/>
</dbReference>
<evidence type="ECO:0000256" key="2">
    <source>
        <dbReference type="ARBA" id="ARBA00001946"/>
    </source>
</evidence>
<feature type="transmembrane region" description="Helical" evidence="14">
    <location>
        <begin position="110"/>
        <end position="130"/>
    </location>
</feature>
<gene>
    <name evidence="18" type="ordered locus">Saut_1513</name>
</gene>
<comment type="similarity">
    <text evidence="5">Belongs to the STT3 family.</text>
</comment>
<dbReference type="PANTHER" id="PTHR13872:SF1">
    <property type="entry name" value="DOLICHYL-DIPHOSPHOOLIGOSACCHARIDE--PROTEIN GLYCOSYLTRANSFERASE SUBUNIT STT3B"/>
    <property type="match status" value="1"/>
</dbReference>
<evidence type="ECO:0000256" key="6">
    <source>
        <dbReference type="ARBA" id="ARBA00022676"/>
    </source>
</evidence>
<dbReference type="Gene3D" id="3.40.1380.40">
    <property type="match status" value="1"/>
</dbReference>
<evidence type="ECO:0000256" key="7">
    <source>
        <dbReference type="ARBA" id="ARBA00022679"/>
    </source>
</evidence>
<evidence type="ECO:0000256" key="4">
    <source>
        <dbReference type="ARBA" id="ARBA00004922"/>
    </source>
</evidence>
<keyword evidence="8 14" id="KW-0812">Transmembrane</keyword>
<feature type="transmembrane region" description="Helical" evidence="14">
    <location>
        <begin position="136"/>
        <end position="153"/>
    </location>
</feature>
<evidence type="ECO:0000256" key="3">
    <source>
        <dbReference type="ARBA" id="ARBA00004127"/>
    </source>
</evidence>
<feature type="transmembrane region" description="Helical" evidence="14">
    <location>
        <begin position="368"/>
        <end position="397"/>
    </location>
</feature>
<feature type="transmembrane region" description="Helical" evidence="14">
    <location>
        <begin position="202"/>
        <end position="224"/>
    </location>
</feature>
<evidence type="ECO:0000256" key="13">
    <source>
        <dbReference type="ARBA" id="ARBA00023211"/>
    </source>
</evidence>
<dbReference type="InterPro" id="IPR048999">
    <property type="entry name" value="STT3-PglB_core"/>
</dbReference>
<evidence type="ECO:0000256" key="9">
    <source>
        <dbReference type="ARBA" id="ARBA00022723"/>
    </source>
</evidence>
<feature type="transmembrane region" description="Helical" evidence="14">
    <location>
        <begin position="271"/>
        <end position="292"/>
    </location>
</feature>
<feature type="transmembrane region" description="Helical" evidence="14">
    <location>
        <begin position="418"/>
        <end position="435"/>
    </location>
</feature>
<keyword evidence="12 14" id="KW-0472">Membrane</keyword>
<keyword evidence="10" id="KW-0460">Magnesium</keyword>
<evidence type="ECO:0000313" key="19">
    <source>
        <dbReference type="Proteomes" id="UP000007803"/>
    </source>
</evidence>
<dbReference type="AlphaFoldDB" id="E0UUQ6"/>
<keyword evidence="6" id="KW-0328">Glycosyltransferase</keyword>
<evidence type="ECO:0000256" key="12">
    <source>
        <dbReference type="ARBA" id="ARBA00023136"/>
    </source>
</evidence>
<dbReference type="Proteomes" id="UP000007803">
    <property type="component" value="Chromosome"/>
</dbReference>
<dbReference type="PANTHER" id="PTHR13872">
    <property type="entry name" value="DOLICHYL-DIPHOSPHOOLIGOSACCHARIDE--PROTEIN GLYCOSYLTRANSFERASE SUBUNIT"/>
    <property type="match status" value="1"/>
</dbReference>
<comment type="cofactor">
    <cofactor evidence="1">
        <name>Mn(2+)</name>
        <dbReference type="ChEBI" id="CHEBI:29035"/>
    </cofactor>
</comment>
<comment type="pathway">
    <text evidence="4">Protein modification; protein glycosylation.</text>
</comment>
<evidence type="ECO:0000256" key="8">
    <source>
        <dbReference type="ARBA" id="ARBA00022692"/>
    </source>
</evidence>
<keyword evidence="9" id="KW-0479">Metal-binding</keyword>
<dbReference type="GO" id="GO:0016020">
    <property type="term" value="C:membrane"/>
    <property type="evidence" value="ECO:0007669"/>
    <property type="project" value="InterPro"/>
</dbReference>
<evidence type="ECO:0000256" key="5">
    <source>
        <dbReference type="ARBA" id="ARBA00010810"/>
    </source>
</evidence>
<dbReference type="EMBL" id="CP002205">
    <property type="protein sequence ID" value="ADN09560.1"/>
    <property type="molecule type" value="Genomic_DNA"/>
</dbReference>
<organism evidence="18 19">
    <name type="scientific">Sulfurimonas autotrophica (strain ATCC BAA-671 / DSM 16294 / JCM 11897 / OK10)</name>
    <dbReference type="NCBI Taxonomy" id="563040"/>
    <lineage>
        <taxon>Bacteria</taxon>
        <taxon>Pseudomonadati</taxon>
        <taxon>Campylobacterota</taxon>
        <taxon>Epsilonproteobacteria</taxon>
        <taxon>Campylobacterales</taxon>
        <taxon>Sulfurimonadaceae</taxon>
        <taxon>Sulfurimonas</taxon>
    </lineage>
</organism>
<feature type="transmembrane region" description="Helical" evidence="14">
    <location>
        <begin position="165"/>
        <end position="182"/>
    </location>
</feature>
<feature type="domain" description="STT3 subunit PglB C-terminal" evidence="16">
    <location>
        <begin position="613"/>
        <end position="691"/>
    </location>
</feature>
<evidence type="ECO:0000256" key="11">
    <source>
        <dbReference type="ARBA" id="ARBA00022989"/>
    </source>
</evidence>
<comment type="subcellular location">
    <subcellularLocation>
        <location evidence="3">Endomembrane system</location>
        <topology evidence="3">Multi-pass membrane protein</topology>
    </subcellularLocation>
</comment>
<dbReference type="Pfam" id="PF18527">
    <property type="entry name" value="STT3_PglB_C"/>
    <property type="match status" value="1"/>
</dbReference>
<dbReference type="UniPathway" id="UPA00378"/>
<feature type="domain" description="Oligosaccharyl transferase STT3 N-terminal" evidence="15">
    <location>
        <begin position="21"/>
        <end position="427"/>
    </location>
</feature>
<feature type="domain" description="STT3/PglB/AglB core" evidence="17">
    <location>
        <begin position="464"/>
        <end position="604"/>
    </location>
</feature>
<keyword evidence="11 14" id="KW-1133">Transmembrane helix</keyword>
<dbReference type="InterPro" id="IPR048307">
    <property type="entry name" value="STT3_N"/>
</dbReference>
<evidence type="ECO:0000259" key="15">
    <source>
        <dbReference type="Pfam" id="PF02516"/>
    </source>
</evidence>
<evidence type="ECO:0000259" key="17">
    <source>
        <dbReference type="Pfam" id="PF21436"/>
    </source>
</evidence>
<keyword evidence="19" id="KW-1185">Reference proteome</keyword>
<dbReference type="GO" id="GO:0004576">
    <property type="term" value="F:oligosaccharyl transferase activity"/>
    <property type="evidence" value="ECO:0007669"/>
    <property type="project" value="InterPro"/>
</dbReference>
<evidence type="ECO:0000256" key="14">
    <source>
        <dbReference type="SAM" id="Phobius"/>
    </source>
</evidence>
<dbReference type="KEGG" id="sua:Saut_1513"/>
<dbReference type="InterPro" id="IPR003674">
    <property type="entry name" value="Oligo_trans_STT3"/>
</dbReference>
<dbReference type="GO" id="GO:0012505">
    <property type="term" value="C:endomembrane system"/>
    <property type="evidence" value="ECO:0007669"/>
    <property type="project" value="UniProtKB-SubCell"/>
</dbReference>
<sequence>MLTLTTENKKTLFYILIAFAFSVAMRLIWVYQFGGYAPFHFNGQFMINTNDGYIWAEGARDLLSGTSTNPNAQEYFDKFHQFNDLSPVTSAASQLTAFFVKILPFSFESIIFYMPVFLSSLVVIPIILIAKALKNLEMGLIAALVASVAWSYYNRTMAGYYDTDMLNIVLPMFLLWSIVWAVQTNKDIYLLFTALDILVYRWWYPQSYSLEFSFFGLILAYTLIFDRKNSYNYKLLAIMMFAMMNTDGFIRLGFVLAAFYAFKQEKYDKYIYYILGLSIIGFFATGGFDPIWAQLKGYVFRNSVSSTGKGLGLHFFTVMQTVREAGHIPFETFANRISGNTITFFISLLGYIYLLYKQRIMILSLPLVGLGFLAYVGGLRFTIYAVPVLAFGIAFLITEISEKFIKQIAVKDAQENRIKFLLMTVLTLGVLYPNYKHIEMYKVPTVFNANEVKVLDALGKKAKRDDYVISWWDYGYPIRYYADVKTLADGGKHNGAVNFPVSYMLTHTQKEAANMARLDVEYTEKKFKFQKEYKKEIEDKNLTVFSNIEYMTKDYGFTNANDFLSKLSLDVKLPKKTRDIYFYLPYRMINIYPTVTLFSNIDLMNGVKGKQPFFFASRNFKDLGNTIQLAQNIFLDKKTLQLTFGNKTVLIRRFVKTYYDKSMQLHKKVQPVNLSSNISVIFMSNYNTFLLVDEKTYNSLYIQLMVLQNYDKKLFEPVMLTPSVKVYKLKI</sequence>
<evidence type="ECO:0000256" key="10">
    <source>
        <dbReference type="ARBA" id="ARBA00022842"/>
    </source>
</evidence>
<feature type="transmembrane region" description="Helical" evidence="14">
    <location>
        <begin position="236"/>
        <end position="259"/>
    </location>
</feature>
<dbReference type="STRING" id="563040.Saut_1513"/>
<feature type="transmembrane region" description="Helical" evidence="14">
    <location>
        <begin position="12"/>
        <end position="31"/>
    </location>
</feature>
<dbReference type="OrthoDB" id="9796223at2"/>
<dbReference type="GO" id="GO:0046872">
    <property type="term" value="F:metal ion binding"/>
    <property type="evidence" value="ECO:0007669"/>
    <property type="project" value="UniProtKB-KW"/>
</dbReference>
<accession>E0UUQ6</accession>
<evidence type="ECO:0000259" key="16">
    <source>
        <dbReference type="Pfam" id="PF18527"/>
    </source>
</evidence>
<dbReference type="RefSeq" id="WP_013327313.1">
    <property type="nucleotide sequence ID" value="NC_014506.1"/>
</dbReference>
<name>E0UUQ6_SULAO</name>
<dbReference type="CAZy" id="GT66">
    <property type="family name" value="Glycosyltransferase Family 66"/>
</dbReference>
<feature type="transmembrane region" description="Helical" evidence="14">
    <location>
        <begin position="337"/>
        <end position="356"/>
    </location>
</feature>
<comment type="cofactor">
    <cofactor evidence="2">
        <name>Mg(2+)</name>
        <dbReference type="ChEBI" id="CHEBI:18420"/>
    </cofactor>
</comment>
<keyword evidence="7 18" id="KW-0808">Transferase</keyword>
<evidence type="ECO:0000313" key="18">
    <source>
        <dbReference type="EMBL" id="ADN09560.1"/>
    </source>
</evidence>
<dbReference type="eggNOG" id="COG1287">
    <property type="taxonomic scope" value="Bacteria"/>
</dbReference>
<dbReference type="Pfam" id="PF02516">
    <property type="entry name" value="STT3"/>
    <property type="match status" value="1"/>
</dbReference>
<reference evidence="19" key="1">
    <citation type="journal article" date="2010" name="Stand. Genomic Sci.">
        <title>Complete genome sequence of Sulfurimonas autotrophica type strain (OK10).</title>
        <authorList>
            <person name="Sikorski J."/>
            <person name="Munk C."/>
            <person name="Lapidus A."/>
            <person name="Djao O."/>
            <person name="Lucas S."/>
            <person name="Glavina Del Rio T."/>
            <person name="Nolan M."/>
            <person name="Tice H."/>
            <person name="Han C."/>
            <person name="Cheng J."/>
            <person name="Tapia R."/>
            <person name="Goodwin L."/>
            <person name="Pitluck S."/>
            <person name="Liolios K."/>
            <person name="Ivanova N."/>
            <person name="Mavromatis K."/>
            <person name="Mikhailova N."/>
            <person name="Pati A."/>
            <person name="Sims D."/>
            <person name="Meincke L."/>
            <person name="Brettin T."/>
            <person name="Detter J."/>
            <person name="Chen A."/>
            <person name="Palaniappan K."/>
            <person name="Land M."/>
            <person name="Hauser L."/>
            <person name="Chang Y."/>
            <person name="Jeffries C."/>
            <person name="Rohde M."/>
            <person name="Lang E."/>
            <person name="Spring S."/>
            <person name="Goker M."/>
            <person name="Woyke T."/>
            <person name="Bristow J."/>
            <person name="Eisen J."/>
            <person name="Markowitz V."/>
            <person name="Hugenholtz P."/>
            <person name="Kyrpides N."/>
            <person name="Klenk H."/>
        </authorList>
    </citation>
    <scope>NUCLEOTIDE SEQUENCE [LARGE SCALE GENOMIC DNA]</scope>
    <source>
        <strain evidence="19">ATCC BAA-671 / DSM 16294 / JCM 11897 / OK10</strain>
    </source>
</reference>